<dbReference type="Proteomes" id="UP000024942">
    <property type="component" value="Unassembled WGS sequence"/>
</dbReference>
<dbReference type="EMBL" id="ARYL01000021">
    <property type="protein sequence ID" value="KDA01804.1"/>
    <property type="molecule type" value="Genomic_DNA"/>
</dbReference>
<dbReference type="PANTHER" id="PTHR10584">
    <property type="entry name" value="SUGAR KINASE"/>
    <property type="match status" value="1"/>
</dbReference>
<feature type="domain" description="Carbohydrate kinase PfkB" evidence="3">
    <location>
        <begin position="8"/>
        <end position="296"/>
    </location>
</feature>
<dbReference type="InterPro" id="IPR011611">
    <property type="entry name" value="PfkB_dom"/>
</dbReference>
<name>A0A059G4Z7_9PROT</name>
<dbReference type="Pfam" id="PF00294">
    <property type="entry name" value="PfkB"/>
    <property type="match status" value="1"/>
</dbReference>
<dbReference type="PANTHER" id="PTHR10584:SF166">
    <property type="entry name" value="RIBOKINASE"/>
    <property type="match status" value="1"/>
</dbReference>
<reference evidence="4 5" key="1">
    <citation type="journal article" date="2014" name="Antonie Van Leeuwenhoek">
        <title>Hyphomonas beringensis sp. nov. and Hyphomonas chukchiensis sp. nov., isolated from surface seawater of the Bering Sea and Chukchi Sea.</title>
        <authorList>
            <person name="Li C."/>
            <person name="Lai Q."/>
            <person name="Li G."/>
            <person name="Dong C."/>
            <person name="Wang J."/>
            <person name="Liao Y."/>
            <person name="Shao Z."/>
        </authorList>
    </citation>
    <scope>NUCLEOTIDE SEQUENCE [LARGE SCALE GENOMIC DNA]</scope>
    <source>
        <strain evidence="4 5">SCH89</strain>
    </source>
</reference>
<keyword evidence="5" id="KW-1185">Reference proteome</keyword>
<sequence length="319" mass="32542">MEDSSVKRDLICVGLITLDVVGRPITEIPANEGGRLIEQIACAPAGTAGGTACIAARLGVSTALAGAVGDDLTGRLVRFALEEGGVDTQLVQTLAGTPTSTTILPIDNEGRRPTLHAPGAGSIPPLTDALKEAAQNTKCLHYGAIGAPTFDGGAGAELLKLARENGALVVCDLIAPGPGARDELALILPHVDWFIPSADEARRITGEDDLAMAAKAFLAMGARNCVIKNGRAGAVMAAGELTGRLPAFSVKVADTTTCGDSFCAGFIAAHLKGWADLDALRFAAATAAHVAQGLATYGKLESFAATEAAMHVLPILEDA</sequence>
<organism evidence="4 5">
    <name type="scientific">Hyphomonas oceanitis SCH89</name>
    <dbReference type="NCBI Taxonomy" id="1280953"/>
    <lineage>
        <taxon>Bacteria</taxon>
        <taxon>Pseudomonadati</taxon>
        <taxon>Pseudomonadota</taxon>
        <taxon>Alphaproteobacteria</taxon>
        <taxon>Hyphomonadales</taxon>
        <taxon>Hyphomonadaceae</taxon>
        <taxon>Hyphomonas</taxon>
    </lineage>
</organism>
<protein>
    <submittedName>
        <fullName evidence="4">PfkB family kinase</fullName>
    </submittedName>
</protein>
<keyword evidence="1" id="KW-0808">Transferase</keyword>
<evidence type="ECO:0000313" key="4">
    <source>
        <dbReference type="EMBL" id="KDA01804.1"/>
    </source>
</evidence>
<comment type="caution">
    <text evidence="4">The sequence shown here is derived from an EMBL/GenBank/DDBJ whole genome shotgun (WGS) entry which is preliminary data.</text>
</comment>
<evidence type="ECO:0000259" key="3">
    <source>
        <dbReference type="Pfam" id="PF00294"/>
    </source>
</evidence>
<dbReference type="AlphaFoldDB" id="A0A059G4Z7"/>
<dbReference type="eggNOG" id="COG0524">
    <property type="taxonomic scope" value="Bacteria"/>
</dbReference>
<evidence type="ECO:0000256" key="2">
    <source>
        <dbReference type="ARBA" id="ARBA00022777"/>
    </source>
</evidence>
<dbReference type="STRING" id="1280953.HOC_13569"/>
<gene>
    <name evidence="4" type="ORF">HOC_13569</name>
</gene>
<dbReference type="GO" id="GO:0005829">
    <property type="term" value="C:cytosol"/>
    <property type="evidence" value="ECO:0007669"/>
    <property type="project" value="TreeGrafter"/>
</dbReference>
<dbReference type="Gene3D" id="3.40.1190.20">
    <property type="match status" value="1"/>
</dbReference>
<dbReference type="PATRIC" id="fig|1280953.3.peg.2729"/>
<keyword evidence="2 4" id="KW-0418">Kinase</keyword>
<accession>A0A059G4Z7</accession>
<evidence type="ECO:0000313" key="5">
    <source>
        <dbReference type="Proteomes" id="UP000024942"/>
    </source>
</evidence>
<dbReference type="SUPFAM" id="SSF53613">
    <property type="entry name" value="Ribokinase-like"/>
    <property type="match status" value="1"/>
</dbReference>
<dbReference type="GO" id="GO:0016301">
    <property type="term" value="F:kinase activity"/>
    <property type="evidence" value="ECO:0007669"/>
    <property type="project" value="UniProtKB-KW"/>
</dbReference>
<proteinExistence type="predicted"/>
<dbReference type="CDD" id="cd01166">
    <property type="entry name" value="KdgK"/>
    <property type="match status" value="1"/>
</dbReference>
<evidence type="ECO:0000256" key="1">
    <source>
        <dbReference type="ARBA" id="ARBA00022679"/>
    </source>
</evidence>
<dbReference type="InterPro" id="IPR029056">
    <property type="entry name" value="Ribokinase-like"/>
</dbReference>